<feature type="chain" id="PRO_5023106020" description="DUF6701 domain-containing protein" evidence="1">
    <location>
        <begin position="22"/>
        <end position="980"/>
    </location>
</feature>
<name>A0A5E7G1R0_PSEFL</name>
<dbReference type="Proteomes" id="UP000409037">
    <property type="component" value="Unassembled WGS sequence"/>
</dbReference>
<sequence precursor="true">MRGGLCVVLLAGLALTSLAHAASTYTFGLLGTNAPCSGGWSKSGNTFTCSGQMTLGAGDALATSILIFGNITVVANQGFALDTNAIGTHTKTIALVSVAGLIEVVGTGSTFSASVSSTDGAISMTNATVAGSVQTTNGAMTLVGGTIAGNAQAGGAITATGASVTGNLTSHSGAITLTGGSVGGNVLAAGVITATDFAATGNLTSSAAAITLVRGSVWGDVNAAAAITITDSCIGGSVLAGDAITLTRTTVGSNVQAGGAVTATDSCIEGTVMAGGATSITGGCSSSPVHASCKATPPTTPLDHFAFSYAGAALTCNPQPITISACSSAGCSLYADPVSITLSPSSGWTATPPAVMSGNTITFSGGSAQATLRSGSVGNVSLAVVSSVPASTGPVVCSTSGCTIGYAESGFMFDVPTLISARPQSNIALRAVKKSDTSQACVPGFSDVTRTLSFTSAWLDPGTGSQPVLVNGTPVTGSPRELDLAFDSTGSTPLAVRYDDAGQMILTASYQGRAANNDAGLGMSGSDVFVAKPYGLCLQTDSTCSVAGVDSDCKVFPDARAGDSFPLRIQAVGWLADDEPRTAAALCRDHIVTRNFRMTDIPLASEVVAPLPGDNGTVSPAHYSHASGSQTTTLTSISEVGVFRLRATPLANAYFGETVSGGESGLIGRLIPAYLGVQATASLRPGCDSSFSYQGQPMSFAAGQEPDLKVTGFNRAASITRNYDRGAFWRLAPPVPDAYTSTTGKLSLDASGRLTNSGGASLTRGGVDDGDGSQSYRWSNETLQYTPAIVPLADDRPFIAAIAGSFSAATLTDSDGACFGDGHGCSAYHYDFANNPGSEVRLGRLRLGNAHGSEFQRLDLPLSIETWQNVAGGSFRVEGLDTCTTAAVLQAPGLTSYTGQLSQQNYANDQVTLIAPSAGLGLLRLQPPGVNGSVLGQLPAMPSWLFYDWNGQGREAATGLARFGIYRGSPSMIFHREVYR</sequence>
<accession>A0A5E7G1R0</accession>
<evidence type="ECO:0000313" key="3">
    <source>
        <dbReference type="EMBL" id="VVO44722.1"/>
    </source>
</evidence>
<protein>
    <recommendedName>
        <fullName evidence="2">DUF6701 domain-containing protein</fullName>
    </recommendedName>
</protein>
<proteinExistence type="predicted"/>
<reference evidence="3 4" key="1">
    <citation type="submission" date="2019-09" db="EMBL/GenBank/DDBJ databases">
        <authorList>
            <person name="Chandra G."/>
            <person name="Truman W A."/>
        </authorList>
    </citation>
    <scope>NUCLEOTIDE SEQUENCE [LARGE SCALE GENOMIC DNA]</scope>
    <source>
        <strain evidence="3">PS833</strain>
    </source>
</reference>
<evidence type="ECO:0000313" key="4">
    <source>
        <dbReference type="Proteomes" id="UP000409037"/>
    </source>
</evidence>
<keyword evidence="1" id="KW-0732">Signal</keyword>
<gene>
    <name evidence="3" type="ORF">PS833_06478</name>
</gene>
<evidence type="ECO:0000256" key="1">
    <source>
        <dbReference type="SAM" id="SignalP"/>
    </source>
</evidence>
<dbReference type="Pfam" id="PF20419">
    <property type="entry name" value="DUF6701"/>
    <property type="match status" value="1"/>
</dbReference>
<organism evidence="3 4">
    <name type="scientific">Pseudomonas fluorescens</name>
    <dbReference type="NCBI Taxonomy" id="294"/>
    <lineage>
        <taxon>Bacteria</taxon>
        <taxon>Pseudomonadati</taxon>
        <taxon>Pseudomonadota</taxon>
        <taxon>Gammaproteobacteria</taxon>
        <taxon>Pseudomonadales</taxon>
        <taxon>Pseudomonadaceae</taxon>
        <taxon>Pseudomonas</taxon>
    </lineage>
</organism>
<dbReference type="EMBL" id="CABVHU010000030">
    <property type="protein sequence ID" value="VVO44722.1"/>
    <property type="molecule type" value="Genomic_DNA"/>
</dbReference>
<dbReference type="InterPro" id="IPR046524">
    <property type="entry name" value="DUF6701"/>
</dbReference>
<feature type="signal peptide" evidence="1">
    <location>
        <begin position="1"/>
        <end position="21"/>
    </location>
</feature>
<evidence type="ECO:0000259" key="2">
    <source>
        <dbReference type="Pfam" id="PF20419"/>
    </source>
</evidence>
<dbReference type="AlphaFoldDB" id="A0A5E7G1R0"/>
<feature type="domain" description="DUF6701" evidence="2">
    <location>
        <begin position="397"/>
        <end position="978"/>
    </location>
</feature>